<name>A0A4U6DF16_9BACT</name>
<dbReference type="AlphaFoldDB" id="A0A4U6DF16"/>
<dbReference type="EMBL" id="SZVO01000002">
    <property type="protein sequence ID" value="TKT93134.1"/>
    <property type="molecule type" value="Genomic_DNA"/>
</dbReference>
<dbReference type="Proteomes" id="UP000304900">
    <property type="component" value="Unassembled WGS sequence"/>
</dbReference>
<dbReference type="InterPro" id="IPR053825">
    <property type="entry name" value="DUF7009"/>
</dbReference>
<dbReference type="Pfam" id="PF22668">
    <property type="entry name" value="DUF7009"/>
    <property type="match status" value="1"/>
</dbReference>
<protein>
    <submittedName>
        <fullName evidence="1">Uncharacterized protein</fullName>
    </submittedName>
</protein>
<keyword evidence="2" id="KW-1185">Reference proteome</keyword>
<proteinExistence type="predicted"/>
<reference evidence="1 2" key="1">
    <citation type="submission" date="2019-05" db="EMBL/GenBank/DDBJ databases">
        <title>Dyadobacter AR-3-8 sp. nov., isolated from arctic soil.</title>
        <authorList>
            <person name="Chaudhary D.K."/>
        </authorList>
    </citation>
    <scope>NUCLEOTIDE SEQUENCE [LARGE SCALE GENOMIC DNA]</scope>
    <source>
        <strain evidence="1 2">AR-3-8</strain>
    </source>
</reference>
<organism evidence="1 2">
    <name type="scientific">Dyadobacter frigoris</name>
    <dbReference type="NCBI Taxonomy" id="2576211"/>
    <lineage>
        <taxon>Bacteria</taxon>
        <taxon>Pseudomonadati</taxon>
        <taxon>Bacteroidota</taxon>
        <taxon>Cytophagia</taxon>
        <taxon>Cytophagales</taxon>
        <taxon>Spirosomataceae</taxon>
        <taxon>Dyadobacter</taxon>
    </lineage>
</organism>
<dbReference type="RefSeq" id="WP_137338810.1">
    <property type="nucleotide sequence ID" value="NZ_BSQH01000012.1"/>
</dbReference>
<evidence type="ECO:0000313" key="2">
    <source>
        <dbReference type="Proteomes" id="UP000304900"/>
    </source>
</evidence>
<dbReference type="OrthoDB" id="7060517at2"/>
<evidence type="ECO:0000313" key="1">
    <source>
        <dbReference type="EMBL" id="TKT93134.1"/>
    </source>
</evidence>
<comment type="caution">
    <text evidence="1">The sequence shown here is derived from an EMBL/GenBank/DDBJ whole genome shotgun (WGS) entry which is preliminary data.</text>
</comment>
<accession>A0A4U6DF16</accession>
<gene>
    <name evidence="1" type="ORF">FDK13_04565</name>
</gene>
<sequence length="122" mass="13890">MKIRIQGNSIRIRLSKSEVDRLSTDGYVEEKTSFGKSAFGYCLQKKTGITELAAAYDDDKITMYVPETLLTEWPQNNIVGFDTNMLIGGNETLYLLLEKDFKCLDNVMEDQSDNFENPNKTC</sequence>